<organism evidence="15 16">
    <name type="scientific">Alternaria dauci</name>
    <dbReference type="NCBI Taxonomy" id="48095"/>
    <lineage>
        <taxon>Eukaryota</taxon>
        <taxon>Fungi</taxon>
        <taxon>Dikarya</taxon>
        <taxon>Ascomycota</taxon>
        <taxon>Pezizomycotina</taxon>
        <taxon>Dothideomycetes</taxon>
        <taxon>Pleosporomycetidae</taxon>
        <taxon>Pleosporales</taxon>
        <taxon>Pleosporineae</taxon>
        <taxon>Pleosporaceae</taxon>
        <taxon>Alternaria</taxon>
        <taxon>Alternaria sect. Porri</taxon>
    </lineage>
</organism>
<dbReference type="InterPro" id="IPR039859">
    <property type="entry name" value="PFA4/ZDH16/20/ERF2-like"/>
</dbReference>
<feature type="region of interest" description="Disordered" evidence="13">
    <location>
        <begin position="358"/>
        <end position="423"/>
    </location>
</feature>
<keyword evidence="6 11" id="KW-0472">Membrane</keyword>
<protein>
    <recommendedName>
        <fullName evidence="11">Palmitoyltransferase PFA4</fullName>
        <ecNumber evidence="11">2.3.1.225</ecNumber>
    </recommendedName>
    <alternativeName>
        <fullName evidence="11">Protein S-acyltransferase</fullName>
        <shortName evidence="11">PAT</shortName>
    </alternativeName>
    <alternativeName>
        <fullName evidence="11">Protein fatty acyltransferase 4</fullName>
    </alternativeName>
</protein>
<gene>
    <name evidence="11" type="primary">PFA4</name>
    <name evidence="15" type="ORF">ACET3X_006604</name>
</gene>
<evidence type="ECO:0000256" key="11">
    <source>
        <dbReference type="HAMAP-Rule" id="MF_03199"/>
    </source>
</evidence>
<comment type="subcellular location">
    <subcellularLocation>
        <location evidence="11">Endoplasmic reticulum membrane</location>
        <topology evidence="11">Multi-pass membrane protein</topology>
    </subcellularLocation>
    <subcellularLocation>
        <location evidence="1">Membrane</location>
        <topology evidence="1">Multi-pass membrane protein</topology>
    </subcellularLocation>
</comment>
<feature type="transmembrane region" description="Helical" evidence="11 12">
    <location>
        <begin position="188"/>
        <end position="210"/>
    </location>
</feature>
<evidence type="ECO:0000256" key="1">
    <source>
        <dbReference type="ARBA" id="ARBA00004141"/>
    </source>
</evidence>
<reference evidence="15 16" key="1">
    <citation type="submission" date="2024-09" db="EMBL/GenBank/DDBJ databases">
        <title>T2T genomes of carrot and Alternaria dauci and their utility for understanding host-pathogen interaction during carrot leaf blight disease.</title>
        <authorList>
            <person name="Liu W."/>
            <person name="Xu S."/>
            <person name="Ou C."/>
            <person name="Liu X."/>
            <person name="Zhuang F."/>
            <person name="Deng X.W."/>
        </authorList>
    </citation>
    <scope>NUCLEOTIDE SEQUENCE [LARGE SCALE GENOMIC DNA]</scope>
    <source>
        <strain evidence="15 16">A2016</strain>
    </source>
</reference>
<evidence type="ECO:0000256" key="7">
    <source>
        <dbReference type="ARBA" id="ARBA00023139"/>
    </source>
</evidence>
<evidence type="ECO:0000256" key="13">
    <source>
        <dbReference type="SAM" id="MobiDB-lite"/>
    </source>
</evidence>
<evidence type="ECO:0000256" key="12">
    <source>
        <dbReference type="RuleBase" id="RU079119"/>
    </source>
</evidence>
<keyword evidence="9 11" id="KW-0012">Acyltransferase</keyword>
<evidence type="ECO:0000313" key="16">
    <source>
        <dbReference type="Proteomes" id="UP001578633"/>
    </source>
</evidence>
<feature type="transmembrane region" description="Helical" evidence="11 12">
    <location>
        <begin position="149"/>
        <end position="168"/>
    </location>
</feature>
<comment type="domain">
    <text evidence="11 12">The DHHC domain is required for palmitoyltransferase activity.</text>
</comment>
<dbReference type="HAMAP" id="MF_03199">
    <property type="entry name" value="DHHC_PAT_PFA4"/>
    <property type="match status" value="1"/>
</dbReference>
<dbReference type="Proteomes" id="UP001578633">
    <property type="component" value="Chromosome 6"/>
</dbReference>
<comment type="similarity">
    <text evidence="11">Belongs to the DHHC palmitoyltransferase family. PFA4 subfamily.</text>
</comment>
<evidence type="ECO:0000256" key="8">
    <source>
        <dbReference type="ARBA" id="ARBA00023288"/>
    </source>
</evidence>
<feature type="compositionally biased region" description="Basic and acidic residues" evidence="13">
    <location>
        <begin position="402"/>
        <end position="423"/>
    </location>
</feature>
<dbReference type="Pfam" id="PF01529">
    <property type="entry name" value="DHHC"/>
    <property type="match status" value="1"/>
</dbReference>
<dbReference type="EC" id="2.3.1.225" evidence="11"/>
<evidence type="ECO:0000256" key="5">
    <source>
        <dbReference type="ARBA" id="ARBA00022989"/>
    </source>
</evidence>
<keyword evidence="8 11" id="KW-0449">Lipoprotein</keyword>
<dbReference type="GeneID" id="96086926"/>
<evidence type="ECO:0000256" key="3">
    <source>
        <dbReference type="ARBA" id="ARBA00022692"/>
    </source>
</evidence>
<dbReference type="RefSeq" id="XP_069305372.1">
    <property type="nucleotide sequence ID" value="XM_069452752.1"/>
</dbReference>
<comment type="catalytic activity">
    <reaction evidence="10 11 12">
        <text>L-cysteinyl-[protein] + hexadecanoyl-CoA = S-hexadecanoyl-L-cysteinyl-[protein] + CoA</text>
        <dbReference type="Rhea" id="RHEA:36683"/>
        <dbReference type="Rhea" id="RHEA-COMP:10131"/>
        <dbReference type="Rhea" id="RHEA-COMP:11032"/>
        <dbReference type="ChEBI" id="CHEBI:29950"/>
        <dbReference type="ChEBI" id="CHEBI:57287"/>
        <dbReference type="ChEBI" id="CHEBI:57379"/>
        <dbReference type="ChEBI" id="CHEBI:74151"/>
        <dbReference type="EC" id="2.3.1.225"/>
    </reaction>
</comment>
<sequence length="462" mass="52132">MEISQCAVPAVYVLIFFLGYPSQWLLMHLEPAPLSKNELIASNVILVLILITYTKSVFVDAGTIPKDWAGKQELGGEKGQGNVADLSGKETGVDGTGKSRKWCRKCDAAKPPRAHHCKECKRCIPKMDHHCPWTNNCVSHTTFPHFIRFLFYTTIGLSLLQSFLFTRLSHIWSNLDMPSYLGPSPFQLGHLFAVLITNSITLFVLGVLLLRNIWCLAINQTTIEGWEIERHKTLLRRARQYGGYLTTPEGTKMRIRKQEFPYDIGIWSNIVQGMNSRNPINWLNPFAATPILTSGLSFETNGFEDEGTVWPPPDPDRAYRRNATAVNADAFRYAESELNAEDTVAAFKARQAEDAVRRRRPYAEAVDRDEDDGELRRSEEDFAYGDDASDDAVDEEEEEESERSKGGKGREGEAAWRNSEGERLKDFGVDEDVEFYDEQDDDLPLSELIARRKAAAAATDSH</sequence>
<keyword evidence="4 11" id="KW-0256">Endoplasmic reticulum</keyword>
<comment type="function">
    <text evidence="11">Mediates the reversible addition of palmitate to target proteins, thereby regulating their membrane association and biological function.</text>
</comment>
<comment type="caution">
    <text evidence="15">The sequence shown here is derived from an EMBL/GenBank/DDBJ whole genome shotgun (WGS) entry which is preliminary data.</text>
</comment>
<feature type="compositionally biased region" description="Acidic residues" evidence="13">
    <location>
        <begin position="381"/>
        <end position="401"/>
    </location>
</feature>
<keyword evidence="7 11" id="KW-0564">Palmitate</keyword>
<dbReference type="InterPro" id="IPR033682">
    <property type="entry name" value="PFA4"/>
</dbReference>
<proteinExistence type="inferred from homology"/>
<evidence type="ECO:0000256" key="10">
    <source>
        <dbReference type="ARBA" id="ARBA00048048"/>
    </source>
</evidence>
<feature type="transmembrane region" description="Helical" evidence="11 12">
    <location>
        <begin position="7"/>
        <end position="27"/>
    </location>
</feature>
<name>A0ABR3UFL1_9PLEO</name>
<keyword evidence="2 11" id="KW-0808">Transferase</keyword>
<dbReference type="PANTHER" id="PTHR12246">
    <property type="entry name" value="PALMITOYLTRANSFERASE ZDHHC16"/>
    <property type="match status" value="1"/>
</dbReference>
<feature type="transmembrane region" description="Helical" evidence="11 12">
    <location>
        <begin position="39"/>
        <end position="58"/>
    </location>
</feature>
<feature type="domain" description="Palmitoyltransferase DHHC" evidence="14">
    <location>
        <begin position="98"/>
        <end position="227"/>
    </location>
</feature>
<feature type="active site" description="S-palmitoyl cysteine intermediate" evidence="11">
    <location>
        <position position="131"/>
    </location>
</feature>
<keyword evidence="3 11" id="KW-0812">Transmembrane</keyword>
<evidence type="ECO:0000313" key="15">
    <source>
        <dbReference type="EMBL" id="KAL1794788.1"/>
    </source>
</evidence>
<accession>A0ABR3UFL1</accession>
<evidence type="ECO:0000256" key="6">
    <source>
        <dbReference type="ARBA" id="ARBA00023136"/>
    </source>
</evidence>
<keyword evidence="5 11" id="KW-1133">Transmembrane helix</keyword>
<keyword evidence="16" id="KW-1185">Reference proteome</keyword>
<feature type="region of interest" description="Disordered" evidence="13">
    <location>
        <begin position="75"/>
        <end position="99"/>
    </location>
</feature>
<evidence type="ECO:0000256" key="4">
    <source>
        <dbReference type="ARBA" id="ARBA00022824"/>
    </source>
</evidence>
<dbReference type="PROSITE" id="PS50216">
    <property type="entry name" value="DHHC"/>
    <property type="match status" value="1"/>
</dbReference>
<evidence type="ECO:0000256" key="2">
    <source>
        <dbReference type="ARBA" id="ARBA00022679"/>
    </source>
</evidence>
<evidence type="ECO:0000256" key="9">
    <source>
        <dbReference type="ARBA" id="ARBA00023315"/>
    </source>
</evidence>
<evidence type="ECO:0000259" key="14">
    <source>
        <dbReference type="Pfam" id="PF01529"/>
    </source>
</evidence>
<dbReference type="EMBL" id="JBHGVX010000006">
    <property type="protein sequence ID" value="KAL1794788.1"/>
    <property type="molecule type" value="Genomic_DNA"/>
</dbReference>
<dbReference type="InterPro" id="IPR001594">
    <property type="entry name" value="Palmitoyltrfase_DHHC"/>
</dbReference>